<keyword evidence="3" id="KW-1185">Reference proteome</keyword>
<dbReference type="Pfam" id="PF13621">
    <property type="entry name" value="Cupin_8"/>
    <property type="match status" value="1"/>
</dbReference>
<evidence type="ECO:0000313" key="3">
    <source>
        <dbReference type="Proteomes" id="UP001162156"/>
    </source>
</evidence>
<organism evidence="2 3">
    <name type="scientific">Rhamnusium bicolor</name>
    <dbReference type="NCBI Taxonomy" id="1586634"/>
    <lineage>
        <taxon>Eukaryota</taxon>
        <taxon>Metazoa</taxon>
        <taxon>Ecdysozoa</taxon>
        <taxon>Arthropoda</taxon>
        <taxon>Hexapoda</taxon>
        <taxon>Insecta</taxon>
        <taxon>Pterygota</taxon>
        <taxon>Neoptera</taxon>
        <taxon>Endopterygota</taxon>
        <taxon>Coleoptera</taxon>
        <taxon>Polyphaga</taxon>
        <taxon>Cucujiformia</taxon>
        <taxon>Chrysomeloidea</taxon>
        <taxon>Cerambycidae</taxon>
        <taxon>Lepturinae</taxon>
        <taxon>Rhagiini</taxon>
        <taxon>Rhamnusium</taxon>
    </lineage>
</organism>
<dbReference type="SUPFAM" id="SSF51197">
    <property type="entry name" value="Clavaminate synthase-like"/>
    <property type="match status" value="1"/>
</dbReference>
<dbReference type="AlphaFoldDB" id="A0AAV8ZXC9"/>
<accession>A0AAV8ZXC9</accession>
<reference evidence="2" key="1">
    <citation type="journal article" date="2023" name="Insect Mol. Biol.">
        <title>Genome sequencing provides insights into the evolution of gene families encoding plant cell wall-degrading enzymes in longhorned beetles.</title>
        <authorList>
            <person name="Shin N.R."/>
            <person name="Okamura Y."/>
            <person name="Kirsch R."/>
            <person name="Pauchet Y."/>
        </authorList>
    </citation>
    <scope>NUCLEOTIDE SEQUENCE</scope>
    <source>
        <strain evidence="2">RBIC_L_NR</strain>
    </source>
</reference>
<evidence type="ECO:0000259" key="1">
    <source>
        <dbReference type="PROSITE" id="PS51184"/>
    </source>
</evidence>
<evidence type="ECO:0000313" key="2">
    <source>
        <dbReference type="EMBL" id="KAJ8972793.1"/>
    </source>
</evidence>
<dbReference type="InterPro" id="IPR014710">
    <property type="entry name" value="RmlC-like_jellyroll"/>
</dbReference>
<dbReference type="Gene3D" id="2.60.120.10">
    <property type="entry name" value="Jelly Rolls"/>
    <property type="match status" value="1"/>
</dbReference>
<sequence length="321" mass="37813">MMCDNDRINAALLTLHGESTDLIHSHLRVPEIRVNDLELWPLTFYREYVSKNVPVLLKGIGGKFPAVQKWNTEYFMKVIPEKTVNVAITPNGYADGLNFINNEDCFVMPEEKTMKMKDFLNTLDEQKENYVCYIQKQDSNLTEDFTELLPDIECEIDWASKAFDKTPNAVNFWMGDERAITSMHKDPYENIYCVIDGYKDFILIPPMDLPYVPYKEFPVKRYKNVTPANFEVESMTCHNSLTWIAIDPLNKKESLDLYPQFEKAHIYNVRVQKGDILYLPSLWFHHVQQSHKCIAVNYCYDMDFDIKYCYYKMLERLCNFN</sequence>
<name>A0AAV8ZXC9_9CUCU</name>
<comment type="caution">
    <text evidence="2">The sequence shown here is derived from an EMBL/GenBank/DDBJ whole genome shotgun (WGS) entry which is preliminary data.</text>
</comment>
<proteinExistence type="predicted"/>
<dbReference type="InterPro" id="IPR041667">
    <property type="entry name" value="Cupin_8"/>
</dbReference>
<dbReference type="InterPro" id="IPR003347">
    <property type="entry name" value="JmjC_dom"/>
</dbReference>
<dbReference type="PROSITE" id="PS51184">
    <property type="entry name" value="JMJC"/>
    <property type="match status" value="1"/>
</dbReference>
<dbReference type="PANTHER" id="PTHR12461">
    <property type="entry name" value="HYPOXIA-INDUCIBLE FACTOR 1 ALPHA INHIBITOR-RELATED"/>
    <property type="match status" value="1"/>
</dbReference>
<dbReference type="PANTHER" id="PTHR12461:SF99">
    <property type="entry name" value="BIFUNCTIONAL PEPTIDASE AND (3S)-LYSYL HYDROXYLASE JMJD7"/>
    <property type="match status" value="1"/>
</dbReference>
<dbReference type="SMART" id="SM00558">
    <property type="entry name" value="JmjC"/>
    <property type="match status" value="1"/>
</dbReference>
<dbReference type="EMBL" id="JANEYF010000012">
    <property type="protein sequence ID" value="KAJ8972793.1"/>
    <property type="molecule type" value="Genomic_DNA"/>
</dbReference>
<protein>
    <recommendedName>
        <fullName evidence="1">JmjC domain-containing protein</fullName>
    </recommendedName>
</protein>
<gene>
    <name evidence="2" type="ORF">NQ314_000029</name>
</gene>
<feature type="domain" description="JmjC" evidence="1">
    <location>
        <begin position="138"/>
        <end position="315"/>
    </location>
</feature>
<dbReference type="Proteomes" id="UP001162156">
    <property type="component" value="Unassembled WGS sequence"/>
</dbReference>